<dbReference type="GO" id="GO:0006935">
    <property type="term" value="P:chemotaxis"/>
    <property type="evidence" value="ECO:0007669"/>
    <property type="project" value="UniProtKB-KW"/>
</dbReference>
<evidence type="ECO:0000256" key="5">
    <source>
        <dbReference type="ARBA" id="ARBA00022500"/>
    </source>
</evidence>
<dbReference type="AlphaFoldDB" id="A0A807LDQ4"/>
<protein>
    <recommendedName>
        <fullName evidence="3 10">Protein phosphatase CheZ</fullName>
        <ecNumber evidence="10">3.1.3.-</ecNumber>
    </recommendedName>
    <alternativeName>
        <fullName evidence="9 10">Chemotaxis protein CheZ</fullName>
    </alternativeName>
</protein>
<evidence type="ECO:0000256" key="7">
    <source>
        <dbReference type="ARBA" id="ARBA00022801"/>
    </source>
</evidence>
<evidence type="ECO:0000313" key="13">
    <source>
        <dbReference type="Proteomes" id="UP000187148"/>
    </source>
</evidence>
<feature type="site" description="Enhances dephosphorylation of CheY-P" evidence="11">
    <location>
        <position position="145"/>
    </location>
</feature>
<dbReference type="Proteomes" id="UP000187148">
    <property type="component" value="Chromosome"/>
</dbReference>
<evidence type="ECO:0000256" key="11">
    <source>
        <dbReference type="PIRSR" id="PIRSR002884-1"/>
    </source>
</evidence>
<dbReference type="InterPro" id="IPR050992">
    <property type="entry name" value="CheZ_family_phosphatases"/>
</dbReference>
<dbReference type="PANTHER" id="PTHR43693">
    <property type="entry name" value="PROTEIN PHOSPHATASE CHEZ"/>
    <property type="match status" value="1"/>
</dbReference>
<accession>A0A807LDQ4</accession>
<dbReference type="GO" id="GO:0005737">
    <property type="term" value="C:cytoplasm"/>
    <property type="evidence" value="ECO:0007669"/>
    <property type="project" value="UniProtKB-SubCell"/>
</dbReference>
<dbReference type="SUPFAM" id="SSF75708">
    <property type="entry name" value="Chemotaxis phosphatase CheZ"/>
    <property type="match status" value="1"/>
</dbReference>
<comment type="function">
    <text evidence="10">Plays an important role in bacterial chemotaxis signal transduction pathway by accelerating the dephosphorylation of phosphorylated CheY (CheY-P).</text>
</comment>
<evidence type="ECO:0000256" key="6">
    <source>
        <dbReference type="ARBA" id="ARBA00022779"/>
    </source>
</evidence>
<organism evidence="12 13">
    <name type="scientific">Kosakonia cowanii JCM 10956 = DSM 18146</name>
    <dbReference type="NCBI Taxonomy" id="1300165"/>
    <lineage>
        <taxon>Bacteria</taxon>
        <taxon>Pseudomonadati</taxon>
        <taxon>Pseudomonadota</taxon>
        <taxon>Gammaproteobacteria</taxon>
        <taxon>Enterobacterales</taxon>
        <taxon>Enterobacteriaceae</taxon>
        <taxon>Kosakonia</taxon>
    </lineage>
</organism>
<dbReference type="InterPro" id="IPR007439">
    <property type="entry name" value="Chemotax_Pase_CheZ"/>
</dbReference>
<keyword evidence="6 10" id="KW-0283">Flagellar rotation</keyword>
<sequence>MTAEHTQPEEDFKGIFSRVGQLARLLRDSLVDLGLDRTIIEAADAIPDTRERLNYVVGKTAQAAERVLTCVEEARPLQERIVNDGEQLATRWDAWFAAPVELADARELVTATRDYLTQAPQAARKSDEHLMEIMMAQDFQDLTGQVIRRMMSLIETVETELIQVLLEYVPDAPQEKRVKEDEVTLVNGPQVDSNKAGVMATQDQVDDLLDSLGF</sequence>
<evidence type="ECO:0000256" key="3">
    <source>
        <dbReference type="ARBA" id="ARBA00018484"/>
    </source>
</evidence>
<dbReference type="RefSeq" id="WP_042712454.1">
    <property type="nucleotide sequence ID" value="NZ_CP019445.1"/>
</dbReference>
<evidence type="ECO:0000256" key="10">
    <source>
        <dbReference type="PIRNR" id="PIRNR002884"/>
    </source>
</evidence>
<dbReference type="GO" id="GO:0009288">
    <property type="term" value="C:bacterial-type flagellum"/>
    <property type="evidence" value="ECO:0007669"/>
    <property type="project" value="InterPro"/>
</dbReference>
<gene>
    <name evidence="12" type="ORF">BWI95_04730</name>
</gene>
<evidence type="ECO:0000256" key="1">
    <source>
        <dbReference type="ARBA" id="ARBA00004496"/>
    </source>
</evidence>
<keyword evidence="7 10" id="KW-0378">Hydrolase</keyword>
<dbReference type="PANTHER" id="PTHR43693:SF1">
    <property type="entry name" value="PROTEIN PHOSPHATASE CHEZ"/>
    <property type="match status" value="1"/>
</dbReference>
<keyword evidence="5 10" id="KW-0145">Chemotaxis</keyword>
<dbReference type="GO" id="GO:0004721">
    <property type="term" value="F:phosphoprotein phosphatase activity"/>
    <property type="evidence" value="ECO:0007669"/>
    <property type="project" value="UniProtKB-KW"/>
</dbReference>
<dbReference type="PIRSF" id="PIRSF002884">
    <property type="entry name" value="CheZ"/>
    <property type="match status" value="1"/>
</dbReference>
<reference evidence="12 13" key="1">
    <citation type="submission" date="2017-01" db="EMBL/GenBank/DDBJ databases">
        <authorList>
            <person name="Cao J.-M."/>
        </authorList>
    </citation>
    <scope>NUCLEOTIDE SEQUENCE [LARGE SCALE GENOMIC DNA]</scope>
    <source>
        <strain evidence="12 13">888-76</strain>
    </source>
</reference>
<dbReference type="EMBL" id="CP019445">
    <property type="protein sequence ID" value="APZ04411.1"/>
    <property type="molecule type" value="Genomic_DNA"/>
</dbReference>
<comment type="subunit">
    <text evidence="10">Homodimer.</text>
</comment>
<proteinExistence type="inferred from homology"/>
<dbReference type="Pfam" id="PF04344">
    <property type="entry name" value="CheZ"/>
    <property type="match status" value="1"/>
</dbReference>
<keyword evidence="13" id="KW-1185">Reference proteome</keyword>
<dbReference type="GO" id="GO:0097588">
    <property type="term" value="P:archaeal or bacterial-type flagellum-dependent cell motility"/>
    <property type="evidence" value="ECO:0007669"/>
    <property type="project" value="UniProtKB-KW"/>
</dbReference>
<name>A0A807LDQ4_9ENTR</name>
<comment type="similarity">
    <text evidence="2 10">Belongs to the CheZ family.</text>
</comment>
<dbReference type="KEGG" id="kco:BWI95_04730"/>
<evidence type="ECO:0000313" key="12">
    <source>
        <dbReference type="EMBL" id="APZ04411.1"/>
    </source>
</evidence>
<keyword evidence="4 10" id="KW-0963">Cytoplasm</keyword>
<evidence type="ECO:0000256" key="2">
    <source>
        <dbReference type="ARBA" id="ARBA00005908"/>
    </source>
</evidence>
<dbReference type="Gene3D" id="1.10.287.500">
    <property type="entry name" value="Helix hairpin bin"/>
    <property type="match status" value="1"/>
</dbReference>
<dbReference type="GO" id="GO:0050920">
    <property type="term" value="P:regulation of chemotaxis"/>
    <property type="evidence" value="ECO:0007669"/>
    <property type="project" value="InterPro"/>
</dbReference>
<evidence type="ECO:0000256" key="4">
    <source>
        <dbReference type="ARBA" id="ARBA00022490"/>
    </source>
</evidence>
<dbReference type="NCBIfam" id="NF008368">
    <property type="entry name" value="PRK11166.1"/>
    <property type="match status" value="1"/>
</dbReference>
<evidence type="ECO:0000256" key="8">
    <source>
        <dbReference type="ARBA" id="ARBA00022912"/>
    </source>
</evidence>
<comment type="subcellular location">
    <subcellularLocation>
        <location evidence="1 10">Cytoplasm</location>
    </subcellularLocation>
</comment>
<evidence type="ECO:0000256" key="9">
    <source>
        <dbReference type="ARBA" id="ARBA00029599"/>
    </source>
</evidence>
<keyword evidence="8 10" id="KW-0904">Protein phosphatase</keyword>
<dbReference type="EC" id="3.1.3.-" evidence="10"/>